<evidence type="ECO:0000256" key="1">
    <source>
        <dbReference type="ARBA" id="ARBA00008918"/>
    </source>
</evidence>
<accession>A0A5E5B4E7</accession>
<name>A0A5E5B4E7_9BURK</name>
<dbReference type="InterPro" id="IPR005031">
    <property type="entry name" value="COQ10_START"/>
</dbReference>
<dbReference type="Proteomes" id="UP000335538">
    <property type="component" value="Unassembled WGS sequence"/>
</dbReference>
<dbReference type="SUPFAM" id="SSF55961">
    <property type="entry name" value="Bet v1-like"/>
    <property type="match status" value="1"/>
</dbReference>
<dbReference type="AlphaFoldDB" id="A0A5E5B4E7"/>
<dbReference type="CDD" id="cd07824">
    <property type="entry name" value="SRPBCC_6"/>
    <property type="match status" value="1"/>
</dbReference>
<comment type="similarity">
    <text evidence="1">Belongs to the ribosome association toxin RatA family.</text>
</comment>
<gene>
    <name evidence="3" type="ORF">PSP31121_02585</name>
</gene>
<proteinExistence type="inferred from homology"/>
<dbReference type="InterPro" id="IPR023393">
    <property type="entry name" value="START-like_dom_sf"/>
</dbReference>
<dbReference type="Pfam" id="PF03364">
    <property type="entry name" value="Polyketide_cyc"/>
    <property type="match status" value="1"/>
</dbReference>
<evidence type="ECO:0000259" key="2">
    <source>
        <dbReference type="Pfam" id="PF03364"/>
    </source>
</evidence>
<feature type="domain" description="Coenzyme Q-binding protein COQ10 START" evidence="2">
    <location>
        <begin position="13"/>
        <end position="131"/>
    </location>
</feature>
<organism evidence="3 4">
    <name type="scientific">Pandoraea sputorum</name>
    <dbReference type="NCBI Taxonomy" id="93222"/>
    <lineage>
        <taxon>Bacteria</taxon>
        <taxon>Pseudomonadati</taxon>
        <taxon>Pseudomonadota</taxon>
        <taxon>Betaproteobacteria</taxon>
        <taxon>Burkholderiales</taxon>
        <taxon>Burkholderiaceae</taxon>
        <taxon>Pandoraea</taxon>
    </lineage>
</organism>
<evidence type="ECO:0000313" key="4">
    <source>
        <dbReference type="Proteomes" id="UP000335538"/>
    </source>
</evidence>
<sequence length="191" mass="21939">MNDYHFLTLWRLTAPLNEVWDTLRDVDHWARWWPCVRDVRTLNAGDADGVGAVRVLTWHGALPYSLSIETCVTHVDPMREVRTVATGEAEGTGVWKFDTEGSITVVRYAWDVHTKREWMNKLAPLARPLFRWNHNYVMRRGGEGLAAILNAHLVECLDTDLPPAAIGKERDPRELREARARISHVSHDSHR</sequence>
<evidence type="ECO:0000313" key="3">
    <source>
        <dbReference type="EMBL" id="VVE80168.1"/>
    </source>
</evidence>
<dbReference type="Gene3D" id="3.30.530.20">
    <property type="match status" value="1"/>
</dbReference>
<protein>
    <submittedName>
        <fullName evidence="3">Polyketide cyclase</fullName>
    </submittedName>
</protein>
<dbReference type="EMBL" id="CABPSR010000005">
    <property type="protein sequence ID" value="VVE80168.1"/>
    <property type="molecule type" value="Genomic_DNA"/>
</dbReference>
<dbReference type="RefSeq" id="WP_150809562.1">
    <property type="nucleotide sequence ID" value="NZ_CABPSR010000005.1"/>
</dbReference>
<reference evidence="3 4" key="1">
    <citation type="submission" date="2019-08" db="EMBL/GenBank/DDBJ databases">
        <authorList>
            <person name="Peeters C."/>
        </authorList>
    </citation>
    <scope>NUCLEOTIDE SEQUENCE [LARGE SCALE GENOMIC DNA]</scope>
    <source>
        <strain evidence="3 4">LMG 31121</strain>
    </source>
</reference>